<evidence type="ECO:0000256" key="3">
    <source>
        <dbReference type="PROSITE-ProRule" id="PRU00221"/>
    </source>
</evidence>
<organism evidence="4 5">
    <name type="scientific">Carex littledalei</name>
    <dbReference type="NCBI Taxonomy" id="544730"/>
    <lineage>
        <taxon>Eukaryota</taxon>
        <taxon>Viridiplantae</taxon>
        <taxon>Streptophyta</taxon>
        <taxon>Embryophyta</taxon>
        <taxon>Tracheophyta</taxon>
        <taxon>Spermatophyta</taxon>
        <taxon>Magnoliopsida</taxon>
        <taxon>Liliopsida</taxon>
        <taxon>Poales</taxon>
        <taxon>Cyperaceae</taxon>
        <taxon>Cyperoideae</taxon>
        <taxon>Cariceae</taxon>
        <taxon>Carex</taxon>
        <taxon>Carex subgen. Euthyceras</taxon>
    </lineage>
</organism>
<feature type="repeat" description="WD" evidence="3">
    <location>
        <begin position="119"/>
        <end position="152"/>
    </location>
</feature>
<dbReference type="SUPFAM" id="SSF50978">
    <property type="entry name" value="WD40 repeat-like"/>
    <property type="match status" value="1"/>
</dbReference>
<name>A0A833V650_9POAL</name>
<dbReference type="Gene3D" id="2.130.10.10">
    <property type="entry name" value="YVTN repeat-like/Quinoprotein amine dehydrogenase"/>
    <property type="match status" value="2"/>
</dbReference>
<dbReference type="PROSITE" id="PS50294">
    <property type="entry name" value="WD_REPEATS_REGION"/>
    <property type="match status" value="2"/>
</dbReference>
<dbReference type="InterPro" id="IPR019775">
    <property type="entry name" value="WD40_repeat_CS"/>
</dbReference>
<dbReference type="PROSITE" id="PS00678">
    <property type="entry name" value="WD_REPEATS_1"/>
    <property type="match status" value="2"/>
</dbReference>
<keyword evidence="5" id="KW-1185">Reference proteome</keyword>
<dbReference type="InterPro" id="IPR001680">
    <property type="entry name" value="WD40_rpt"/>
</dbReference>
<dbReference type="AlphaFoldDB" id="A0A833V650"/>
<dbReference type="Pfam" id="PF00400">
    <property type="entry name" value="WD40"/>
    <property type="match status" value="2"/>
</dbReference>
<gene>
    <name evidence="4" type="ORF">FCM35_KLT08937</name>
</gene>
<dbReference type="GO" id="GO:0006261">
    <property type="term" value="P:DNA-templated DNA replication"/>
    <property type="evidence" value="ECO:0007669"/>
    <property type="project" value="TreeGrafter"/>
</dbReference>
<evidence type="ECO:0000313" key="5">
    <source>
        <dbReference type="Proteomes" id="UP000623129"/>
    </source>
</evidence>
<dbReference type="InterPro" id="IPR045227">
    <property type="entry name" value="WDR18/Ipi3/RID3"/>
</dbReference>
<accession>A0A833V650</accession>
<proteinExistence type="predicted"/>
<dbReference type="GO" id="GO:0120330">
    <property type="term" value="C:rixosome complex"/>
    <property type="evidence" value="ECO:0007669"/>
    <property type="project" value="TreeGrafter"/>
</dbReference>
<protein>
    <submittedName>
        <fullName evidence="4">Protein ROOT INITIATION DEFECTIVE 3-like isoform X2</fullName>
    </submittedName>
</protein>
<dbReference type="Proteomes" id="UP000623129">
    <property type="component" value="Unassembled WGS sequence"/>
</dbReference>
<keyword evidence="2" id="KW-0677">Repeat</keyword>
<feature type="repeat" description="WD" evidence="3">
    <location>
        <begin position="258"/>
        <end position="298"/>
    </location>
</feature>
<dbReference type="InterPro" id="IPR015943">
    <property type="entry name" value="WD40/YVTN_repeat-like_dom_sf"/>
</dbReference>
<evidence type="ECO:0000256" key="1">
    <source>
        <dbReference type="ARBA" id="ARBA00022574"/>
    </source>
</evidence>
<dbReference type="PANTHER" id="PTHR18763:SF0">
    <property type="entry name" value="WD REPEAT-CONTAINING PROTEIN 18"/>
    <property type="match status" value="1"/>
</dbReference>
<dbReference type="SMART" id="SM00320">
    <property type="entry name" value="WD40"/>
    <property type="match status" value="5"/>
</dbReference>
<dbReference type="InterPro" id="IPR036322">
    <property type="entry name" value="WD40_repeat_dom_sf"/>
</dbReference>
<dbReference type="GO" id="GO:0005656">
    <property type="term" value="C:nuclear pre-replicative complex"/>
    <property type="evidence" value="ECO:0007669"/>
    <property type="project" value="TreeGrafter"/>
</dbReference>
<evidence type="ECO:0000256" key="2">
    <source>
        <dbReference type="ARBA" id="ARBA00022737"/>
    </source>
</evidence>
<dbReference type="PRINTS" id="PR00320">
    <property type="entry name" value="GPROTEINBRPT"/>
</dbReference>
<sequence length="418" mass="45940">MEGEMIIASSPVDTGVNSWGLNSGTKLLNYKVCSSPRHGLTSVGSRFIASSQIPASRSASTAPIYFWSWDKPQFGVKSFPAEPIGPLTANSEGTYLMGGGSSGSIYLWEVASGKLLNKWHAHYRSVTCLALSDDESLLISGSDDGCVRVWNLIMIFDALKAQSGLSYLYSWTEHALRVTDIVVGRGLSNSIIISSSEDRTCKIFSLSEGKIMRSIPLDSVADALAIDPGEHRFYAGCRDGKIYIKSLNAENNPTIGILFDHSVAVTSIACRDGTTLVSGSEDGIIRIWDIMTQHVVRVLKHAKAPISNVLLVKPTRQGTNLAHQPPLSKYVDSSEGDLGRNIVILPQPCWKPNFLSSGLMGRQLKEFQENNSSAVAEMEVERLRIENKKLVEMAEKWKKLCQDQQSFYVKELLDHTKP</sequence>
<keyword evidence="1 3" id="KW-0853">WD repeat</keyword>
<dbReference type="OrthoDB" id="6252103at2759"/>
<dbReference type="PROSITE" id="PS50082">
    <property type="entry name" value="WD_REPEATS_2"/>
    <property type="match status" value="2"/>
</dbReference>
<comment type="caution">
    <text evidence="4">The sequence shown here is derived from an EMBL/GenBank/DDBJ whole genome shotgun (WGS) entry which is preliminary data.</text>
</comment>
<evidence type="ECO:0000313" key="4">
    <source>
        <dbReference type="EMBL" id="KAF3325857.1"/>
    </source>
</evidence>
<dbReference type="GO" id="GO:0006364">
    <property type="term" value="P:rRNA processing"/>
    <property type="evidence" value="ECO:0007669"/>
    <property type="project" value="TreeGrafter"/>
</dbReference>
<dbReference type="PANTHER" id="PTHR18763">
    <property type="entry name" value="WD-REPEAT PROTEIN 18"/>
    <property type="match status" value="1"/>
</dbReference>
<reference evidence="4" key="1">
    <citation type="submission" date="2020-01" db="EMBL/GenBank/DDBJ databases">
        <title>Genome sequence of Kobresia littledalei, the first chromosome-level genome in the family Cyperaceae.</title>
        <authorList>
            <person name="Qu G."/>
        </authorList>
    </citation>
    <scope>NUCLEOTIDE SEQUENCE</scope>
    <source>
        <strain evidence="4">C.B.Clarke</strain>
        <tissue evidence="4">Leaf</tissue>
    </source>
</reference>
<dbReference type="InterPro" id="IPR020472">
    <property type="entry name" value="WD40_PAC1"/>
</dbReference>
<dbReference type="EMBL" id="SWLB01000019">
    <property type="protein sequence ID" value="KAF3325857.1"/>
    <property type="molecule type" value="Genomic_DNA"/>
</dbReference>